<reference evidence="2" key="1">
    <citation type="submission" date="2014-12" db="EMBL/GenBank/DDBJ databases">
        <title>Insight into the proteome of Arion vulgaris.</title>
        <authorList>
            <person name="Aradska J."/>
            <person name="Bulat T."/>
            <person name="Smidak R."/>
            <person name="Sarate P."/>
            <person name="Gangsoo J."/>
            <person name="Sialana F."/>
            <person name="Bilban M."/>
            <person name="Lubec G."/>
        </authorList>
    </citation>
    <scope>NUCLEOTIDE SEQUENCE</scope>
    <source>
        <tissue evidence="2">Skin</tissue>
    </source>
</reference>
<keyword evidence="1" id="KW-0812">Transmembrane</keyword>
<keyword evidence="1" id="KW-0472">Membrane</keyword>
<dbReference type="EMBL" id="HACG01023943">
    <property type="protein sequence ID" value="CEK70808.1"/>
    <property type="molecule type" value="Transcribed_RNA"/>
</dbReference>
<keyword evidence="1" id="KW-1133">Transmembrane helix</keyword>
<organism evidence="2">
    <name type="scientific">Arion vulgaris</name>
    <dbReference type="NCBI Taxonomy" id="1028688"/>
    <lineage>
        <taxon>Eukaryota</taxon>
        <taxon>Metazoa</taxon>
        <taxon>Spiralia</taxon>
        <taxon>Lophotrochozoa</taxon>
        <taxon>Mollusca</taxon>
        <taxon>Gastropoda</taxon>
        <taxon>Heterobranchia</taxon>
        <taxon>Euthyneura</taxon>
        <taxon>Panpulmonata</taxon>
        <taxon>Eupulmonata</taxon>
        <taxon>Stylommatophora</taxon>
        <taxon>Helicina</taxon>
        <taxon>Arionoidea</taxon>
        <taxon>Arionidae</taxon>
        <taxon>Arion</taxon>
    </lineage>
</organism>
<evidence type="ECO:0000256" key="1">
    <source>
        <dbReference type="SAM" id="Phobius"/>
    </source>
</evidence>
<accession>A0A0B6ZQF2</accession>
<proteinExistence type="predicted"/>
<gene>
    <name evidence="2" type="primary">ORF75724</name>
</gene>
<protein>
    <submittedName>
        <fullName evidence="2">Uncharacterized protein</fullName>
    </submittedName>
</protein>
<feature type="non-terminal residue" evidence="2">
    <location>
        <position position="60"/>
    </location>
</feature>
<dbReference type="AlphaFoldDB" id="A0A0B6ZQF2"/>
<evidence type="ECO:0000313" key="2">
    <source>
        <dbReference type="EMBL" id="CEK70808.1"/>
    </source>
</evidence>
<name>A0A0B6ZQF2_9EUPU</name>
<sequence>MSTIKSKITLKDLIRQILDYFIIFIVNIIPIPLKLVRDTYDRERKSSLKNQLEAPYWTTP</sequence>
<feature type="transmembrane region" description="Helical" evidence="1">
    <location>
        <begin position="17"/>
        <end position="36"/>
    </location>
</feature>